<dbReference type="EMBL" id="HF935589">
    <property type="protein sequence ID" value="CCX31343.1"/>
    <property type="molecule type" value="Genomic_DNA"/>
</dbReference>
<protein>
    <submittedName>
        <fullName evidence="2">Uncharacterized protein</fullName>
    </submittedName>
</protein>
<feature type="transmembrane region" description="Helical" evidence="1">
    <location>
        <begin position="20"/>
        <end position="41"/>
    </location>
</feature>
<dbReference type="Proteomes" id="UP000018144">
    <property type="component" value="Unassembled WGS sequence"/>
</dbReference>
<sequence>MLELSFTFVPLYRMAPLFMYIFRDYSLVLAICAVMVSNMDWGVRKMFWMRFVVDCMRF</sequence>
<evidence type="ECO:0000313" key="2">
    <source>
        <dbReference type="EMBL" id="CCX31343.1"/>
    </source>
</evidence>
<dbReference type="AlphaFoldDB" id="U4LHF2"/>
<reference evidence="2 3" key="1">
    <citation type="journal article" date="2013" name="PLoS Genet.">
        <title>The genome and development-dependent transcriptomes of Pyronema confluens: a window into fungal evolution.</title>
        <authorList>
            <person name="Traeger S."/>
            <person name="Altegoer F."/>
            <person name="Freitag M."/>
            <person name="Gabaldon T."/>
            <person name="Kempken F."/>
            <person name="Kumar A."/>
            <person name="Marcet-Houben M."/>
            <person name="Poggeler S."/>
            <person name="Stajich J.E."/>
            <person name="Nowrousian M."/>
        </authorList>
    </citation>
    <scope>NUCLEOTIDE SEQUENCE [LARGE SCALE GENOMIC DNA]</scope>
    <source>
        <strain evidence="3">CBS 100304</strain>
        <tissue evidence="2">Vegetative mycelium</tissue>
    </source>
</reference>
<keyword evidence="1" id="KW-0812">Transmembrane</keyword>
<keyword evidence="3" id="KW-1185">Reference proteome</keyword>
<accession>U4LHF2</accession>
<name>U4LHF2_PYROM</name>
<organism evidence="2 3">
    <name type="scientific">Pyronema omphalodes (strain CBS 100304)</name>
    <name type="common">Pyronema confluens</name>
    <dbReference type="NCBI Taxonomy" id="1076935"/>
    <lineage>
        <taxon>Eukaryota</taxon>
        <taxon>Fungi</taxon>
        <taxon>Dikarya</taxon>
        <taxon>Ascomycota</taxon>
        <taxon>Pezizomycotina</taxon>
        <taxon>Pezizomycetes</taxon>
        <taxon>Pezizales</taxon>
        <taxon>Pyronemataceae</taxon>
        <taxon>Pyronema</taxon>
    </lineage>
</organism>
<proteinExistence type="predicted"/>
<keyword evidence="1" id="KW-1133">Transmembrane helix</keyword>
<keyword evidence="1" id="KW-0472">Membrane</keyword>
<evidence type="ECO:0000313" key="3">
    <source>
        <dbReference type="Proteomes" id="UP000018144"/>
    </source>
</evidence>
<gene>
    <name evidence="2" type="ORF">PCON_10644</name>
</gene>
<evidence type="ECO:0000256" key="1">
    <source>
        <dbReference type="SAM" id="Phobius"/>
    </source>
</evidence>